<dbReference type="Pfam" id="PF00072">
    <property type="entry name" value="Response_reg"/>
    <property type="match status" value="1"/>
</dbReference>
<sequence>MDDGCPMTPDTPDGEPRIRIVIAEDEAIIRLDLKETLEAEGYEVVGDCSRGDVAIELVRTLRPDVVILDIKMPGLDGIETCRRISKERDAAVVLLTAFSQRDLIEQARDAGALAYLVKPFSRRELIPAVEIAIARHADLRALSEHADTLSERLDARKVIDRAKGRLMDTMGVSEGDAFASIQQRAMSSRSTMRAVAEEILAAG</sequence>
<dbReference type="Gene3D" id="1.10.10.10">
    <property type="entry name" value="Winged helix-like DNA-binding domain superfamily/Winged helix DNA-binding domain"/>
    <property type="match status" value="1"/>
</dbReference>
<dbReference type="InterPro" id="IPR001789">
    <property type="entry name" value="Sig_transdc_resp-reg_receiver"/>
</dbReference>
<dbReference type="PIRSF" id="PIRSF036382">
    <property type="entry name" value="RR_antiterm"/>
    <property type="match status" value="1"/>
</dbReference>
<evidence type="ECO:0000256" key="1">
    <source>
        <dbReference type="ARBA" id="ARBA00022553"/>
    </source>
</evidence>
<dbReference type="Pfam" id="PF03861">
    <property type="entry name" value="ANTAR"/>
    <property type="match status" value="1"/>
</dbReference>
<name>A0A6J6THH9_9ZZZZ</name>
<dbReference type="InterPro" id="IPR005561">
    <property type="entry name" value="ANTAR"/>
</dbReference>
<dbReference type="EMBL" id="CAEZYR010000052">
    <property type="protein sequence ID" value="CAB4746882.1"/>
    <property type="molecule type" value="Genomic_DNA"/>
</dbReference>
<proteinExistence type="predicted"/>
<dbReference type="InterPro" id="IPR008327">
    <property type="entry name" value="Sig_transdc_resp-reg_antiterm"/>
</dbReference>
<dbReference type="EMBL" id="CAFBOS010000151">
    <property type="protein sequence ID" value="CAB5009241.1"/>
    <property type="molecule type" value="Genomic_DNA"/>
</dbReference>
<organism evidence="4">
    <name type="scientific">freshwater metagenome</name>
    <dbReference type="NCBI Taxonomy" id="449393"/>
    <lineage>
        <taxon>unclassified sequences</taxon>
        <taxon>metagenomes</taxon>
        <taxon>ecological metagenomes</taxon>
    </lineage>
</organism>
<dbReference type="SMART" id="SM01012">
    <property type="entry name" value="ANTAR"/>
    <property type="match status" value="1"/>
</dbReference>
<dbReference type="InterPro" id="IPR050595">
    <property type="entry name" value="Bact_response_regulator"/>
</dbReference>
<dbReference type="InterPro" id="IPR036388">
    <property type="entry name" value="WH-like_DNA-bd_sf"/>
</dbReference>
<evidence type="ECO:0000259" key="3">
    <source>
        <dbReference type="PROSITE" id="PS50921"/>
    </source>
</evidence>
<evidence type="ECO:0000313" key="6">
    <source>
        <dbReference type="EMBL" id="CAB5009241.1"/>
    </source>
</evidence>
<dbReference type="PANTHER" id="PTHR44591">
    <property type="entry name" value="STRESS RESPONSE REGULATOR PROTEIN 1"/>
    <property type="match status" value="1"/>
</dbReference>
<dbReference type="AlphaFoldDB" id="A0A6J6THH9"/>
<dbReference type="PANTHER" id="PTHR44591:SF3">
    <property type="entry name" value="RESPONSE REGULATORY DOMAIN-CONTAINING PROTEIN"/>
    <property type="match status" value="1"/>
</dbReference>
<feature type="domain" description="ANTAR" evidence="3">
    <location>
        <begin position="139"/>
        <end position="200"/>
    </location>
</feature>
<dbReference type="PROSITE" id="PS50921">
    <property type="entry name" value="ANTAR"/>
    <property type="match status" value="1"/>
</dbReference>
<dbReference type="EMBL" id="CAFBMH010000037">
    <property type="protein sequence ID" value="CAB4907380.1"/>
    <property type="molecule type" value="Genomic_DNA"/>
</dbReference>
<evidence type="ECO:0000259" key="2">
    <source>
        <dbReference type="PROSITE" id="PS50110"/>
    </source>
</evidence>
<reference evidence="4" key="1">
    <citation type="submission" date="2020-05" db="EMBL/GenBank/DDBJ databases">
        <authorList>
            <person name="Chiriac C."/>
            <person name="Salcher M."/>
            <person name="Ghai R."/>
            <person name="Kavagutti S V."/>
        </authorList>
    </citation>
    <scope>NUCLEOTIDE SEQUENCE</scope>
</reference>
<dbReference type="SUPFAM" id="SSF52172">
    <property type="entry name" value="CheY-like"/>
    <property type="match status" value="1"/>
</dbReference>
<dbReference type="GO" id="GO:0000160">
    <property type="term" value="P:phosphorelay signal transduction system"/>
    <property type="evidence" value="ECO:0007669"/>
    <property type="project" value="InterPro"/>
</dbReference>
<evidence type="ECO:0000313" key="5">
    <source>
        <dbReference type="EMBL" id="CAB4907380.1"/>
    </source>
</evidence>
<dbReference type="InterPro" id="IPR011006">
    <property type="entry name" value="CheY-like_superfamily"/>
</dbReference>
<dbReference type="GO" id="GO:0003723">
    <property type="term" value="F:RNA binding"/>
    <property type="evidence" value="ECO:0007669"/>
    <property type="project" value="InterPro"/>
</dbReference>
<evidence type="ECO:0000313" key="4">
    <source>
        <dbReference type="EMBL" id="CAB4746882.1"/>
    </source>
</evidence>
<accession>A0A6J6THH9</accession>
<protein>
    <submittedName>
        <fullName evidence="4">Unannotated protein</fullName>
    </submittedName>
</protein>
<dbReference type="PROSITE" id="PS50110">
    <property type="entry name" value="RESPONSE_REGULATORY"/>
    <property type="match status" value="1"/>
</dbReference>
<dbReference type="SMART" id="SM00448">
    <property type="entry name" value="REC"/>
    <property type="match status" value="1"/>
</dbReference>
<gene>
    <name evidence="4" type="ORF">UFOPK2754_01568</name>
    <name evidence="5" type="ORF">UFOPK3543_01244</name>
    <name evidence="6" type="ORF">UFOPK3967_02140</name>
</gene>
<keyword evidence="1" id="KW-0597">Phosphoprotein</keyword>
<feature type="domain" description="Response regulatory" evidence="2">
    <location>
        <begin position="19"/>
        <end position="133"/>
    </location>
</feature>
<dbReference type="Gene3D" id="3.40.50.2300">
    <property type="match status" value="1"/>
</dbReference>